<dbReference type="InterPro" id="IPR036388">
    <property type="entry name" value="WH-like_DNA-bd_sf"/>
</dbReference>
<evidence type="ECO:0000313" key="5">
    <source>
        <dbReference type="EMBL" id="KGG21229.1"/>
    </source>
</evidence>
<dbReference type="PRINTS" id="PR00778">
    <property type="entry name" value="HTHARSR"/>
</dbReference>
<dbReference type="RefSeq" id="WP_036905098.1">
    <property type="nucleotide sequence ID" value="NZ_CP138967.1"/>
</dbReference>
<dbReference type="InterPro" id="IPR011991">
    <property type="entry name" value="ArsR-like_HTH"/>
</dbReference>
<dbReference type="PANTHER" id="PTHR33154">
    <property type="entry name" value="TRANSCRIPTIONAL REGULATOR, ARSR FAMILY"/>
    <property type="match status" value="1"/>
</dbReference>
<dbReference type="Proteomes" id="UP000030392">
    <property type="component" value="Unassembled WGS sequence"/>
</dbReference>
<dbReference type="InterPro" id="IPR036390">
    <property type="entry name" value="WH_DNA-bd_sf"/>
</dbReference>
<comment type="caution">
    <text evidence="5">The sequence shown here is derived from an EMBL/GenBank/DDBJ whole genome shotgun (WGS) entry which is preliminary data.</text>
</comment>
<dbReference type="PANTHER" id="PTHR33154:SF18">
    <property type="entry name" value="ARSENICAL RESISTANCE OPERON REPRESSOR"/>
    <property type="match status" value="1"/>
</dbReference>
<dbReference type="GO" id="GO:0003700">
    <property type="term" value="F:DNA-binding transcription factor activity"/>
    <property type="evidence" value="ECO:0007669"/>
    <property type="project" value="InterPro"/>
</dbReference>
<keyword evidence="1" id="KW-0805">Transcription regulation</keyword>
<dbReference type="AlphaFoldDB" id="A0A0A2C9E3"/>
<dbReference type="CDD" id="cd00090">
    <property type="entry name" value="HTH_ARSR"/>
    <property type="match status" value="1"/>
</dbReference>
<accession>A0A0A2C9E3</accession>
<proteinExistence type="predicted"/>
<dbReference type="SMART" id="SM00418">
    <property type="entry name" value="HTH_ARSR"/>
    <property type="match status" value="1"/>
</dbReference>
<dbReference type="InterPro" id="IPR051081">
    <property type="entry name" value="HTH_MetalResp_TranReg"/>
</dbReference>
<feature type="domain" description="HTH arsR-type" evidence="4">
    <location>
        <begin position="5"/>
        <end position="102"/>
    </location>
</feature>
<evidence type="ECO:0000256" key="1">
    <source>
        <dbReference type="ARBA" id="ARBA00023015"/>
    </source>
</evidence>
<gene>
    <name evidence="5" type="ORF">EV03_0647</name>
</gene>
<dbReference type="EMBL" id="JNAX01000008">
    <property type="protein sequence ID" value="KGG21229.1"/>
    <property type="molecule type" value="Genomic_DNA"/>
</dbReference>
<reference evidence="6" key="1">
    <citation type="journal article" date="2014" name="Sci. Data">
        <title>Genomes of diverse isolates of the marine cyanobacterium Prochlorococcus.</title>
        <authorList>
            <person name="Biller S."/>
            <person name="Berube P."/>
            <person name="Thompson J."/>
            <person name="Kelly L."/>
            <person name="Roggensack S."/>
            <person name="Awad L."/>
            <person name="Roache-Johnson K."/>
            <person name="Ding H."/>
            <person name="Giovannoni S.J."/>
            <person name="Moore L.R."/>
            <person name="Chisholm S.W."/>
        </authorList>
    </citation>
    <scope>NUCLEOTIDE SEQUENCE [LARGE SCALE GENOMIC DNA]</scope>
    <source>
        <strain evidence="6">PAC1</strain>
    </source>
</reference>
<dbReference type="Pfam" id="PF01022">
    <property type="entry name" value="HTH_5"/>
    <property type="match status" value="1"/>
</dbReference>
<evidence type="ECO:0000256" key="3">
    <source>
        <dbReference type="ARBA" id="ARBA00023163"/>
    </source>
</evidence>
<organism evidence="5 6">
    <name type="scientific">Prochlorococcus marinus str. PAC1</name>
    <dbReference type="NCBI Taxonomy" id="59924"/>
    <lineage>
        <taxon>Bacteria</taxon>
        <taxon>Bacillati</taxon>
        <taxon>Cyanobacteriota</taxon>
        <taxon>Cyanophyceae</taxon>
        <taxon>Synechococcales</taxon>
        <taxon>Prochlorococcaceae</taxon>
        <taxon>Prochlorococcus</taxon>
    </lineage>
</organism>
<dbReference type="NCBIfam" id="NF033788">
    <property type="entry name" value="HTH_metalloreg"/>
    <property type="match status" value="1"/>
</dbReference>
<name>A0A0A2C9E3_PROMR</name>
<evidence type="ECO:0000259" key="4">
    <source>
        <dbReference type="PROSITE" id="PS50987"/>
    </source>
</evidence>
<dbReference type="PROSITE" id="PS50987">
    <property type="entry name" value="HTH_ARSR_2"/>
    <property type="match status" value="1"/>
</dbReference>
<keyword evidence="2" id="KW-0238">DNA-binding</keyword>
<dbReference type="GO" id="GO:0003677">
    <property type="term" value="F:DNA binding"/>
    <property type="evidence" value="ECO:0007669"/>
    <property type="project" value="UniProtKB-KW"/>
</dbReference>
<sequence length="109" mass="12176">MATAIKSEVVLENAMARKLLKALSDPLRLQIIESLSGGERCVCDLINEIGLAQSKISFHLKVLKDAGLITDRQTGRWVYYQLNSDSLNSLQDWIELLKESSQQPSQACK</sequence>
<keyword evidence="3" id="KW-0804">Transcription</keyword>
<evidence type="ECO:0000313" key="6">
    <source>
        <dbReference type="Proteomes" id="UP000030392"/>
    </source>
</evidence>
<dbReference type="Gene3D" id="1.10.10.10">
    <property type="entry name" value="Winged helix-like DNA-binding domain superfamily/Winged helix DNA-binding domain"/>
    <property type="match status" value="1"/>
</dbReference>
<dbReference type="SUPFAM" id="SSF46785">
    <property type="entry name" value="Winged helix' DNA-binding domain"/>
    <property type="match status" value="1"/>
</dbReference>
<dbReference type="InterPro" id="IPR001845">
    <property type="entry name" value="HTH_ArsR_DNA-bd_dom"/>
</dbReference>
<evidence type="ECO:0000256" key="2">
    <source>
        <dbReference type="ARBA" id="ARBA00023125"/>
    </source>
</evidence>
<protein>
    <submittedName>
        <fullName evidence="5">Regulatory protein</fullName>
    </submittedName>
</protein>